<dbReference type="PANTHER" id="PTHR32305">
    <property type="match status" value="1"/>
</dbReference>
<feature type="chain" id="PRO_5045316965" evidence="5">
    <location>
        <begin position="18"/>
        <end position="2049"/>
    </location>
</feature>
<keyword evidence="8" id="KW-1185">Reference proteome</keyword>
<keyword evidence="2" id="KW-0964">Secreted</keyword>
<evidence type="ECO:0000256" key="3">
    <source>
        <dbReference type="ARBA" id="ARBA00023026"/>
    </source>
</evidence>
<name>A0ABQ4E1H6_9ACTN</name>
<feature type="region of interest" description="Disordered" evidence="4">
    <location>
        <begin position="847"/>
        <end position="866"/>
    </location>
</feature>
<protein>
    <submittedName>
        <fullName evidence="7">Type IV secretion protein Rhs</fullName>
    </submittedName>
</protein>
<feature type="signal peptide" evidence="5">
    <location>
        <begin position="1"/>
        <end position="17"/>
    </location>
</feature>
<sequence>MLVLLASFAVATPPAYAEPTRRGPSLPQQEPVVPVRTMVVPPAEEPAMPTLRGTPAVTWPAPAAADVTLPAVAGQRSGSTAPTPARAGDLPVWVGRPSTAGRAAADTAPTKVRVELLDRAAATTAGVTGLLLRVRRGDGRPDAGPVTLTVDYSRFRHAYGGDWASRLRLTRLPDCAATTPDRAECRQPTALPTRNDPGAGHLVAEVPVTGTDRTFAVAAAPAGGTGDYTATSLSPAGSWDVSVQTGDFSWSYPMRTPPVPGGLVPELTAAYASGGTDGRVASTNNQTSWLGEGWNLWSGSIERRYRSCLDDTAGGSPRTGDLCWGTENATMSFAGRSTELVHAGPGRWRPKKDDGSRVEQLFGPATPDEDNGEHWRVTTTDGTQYYFGSRPESQSTWGVPVFGNDPGEPCHGTTFATSRCNQGWRWNLDRVVDPRGNTITYGYLKETNAYGVNMAADRATYTRGGTLDRIEYGTRDGSADQAPARVVFGTADRCVPGANCTVRTPASWPDVPWDQNCDTATCANRFSPTFWTTKRLTSVTTQVWGGADYRDVDRWSFTQEYPNPGDNTTAALWLRGITQTGLVGGSVPTPPVTFNGVAMQNRVVSATDCCLPMNKYRIGAVNTGAGGVLGVRYAPADCTPSTLPPVQGNGKRCFPVRWTPQGGQTFDDWFHRYVVETVSEVDRVGGNRTQFTNYDYEGAAAWAYRDDPLVKPEYRTWSQWRGYEKVRVRRGDPQDPGSPAQSSTRYHYFRGMGGRPVVDSQGVSHDDPEQLAGFLREEITYNGVDASGVDGPVVSGEINDPWQRGPTAVQGSAKAYQVQVGRTATRTALGVGATGGWRRTETVTTFENDHGTPVSVDERGDLSTNTDDRCTRTSYARNTDRWMLVTASRVWTMGVPCGTEPVLPDHAISDVLTYYDGGELGAAPSAGNVTKVEELSGYADGEPSYVTTARTVYDRYGRATEAYDALDNVTRTEYLPATGLPNTTVSTNALGHRSTTTLEPAWNLPVTVVDANDRRTDIGYDALGRVTGVWLPGRSRAANQGPQHRYDYDLRDDRATSVATGTLRANGNYVTSYALFDGFLRARQTQAPSWGGGRAVTDTYHDARGLVVRTNNLYKTDATAPGGTLLTPVDETLIPSQTVHRYDGAGRVVRSALEKFNQEMWATVTTYHGDHVEVTPPSGGTPTATYTDALGQTTELRQFGAARPEGEYRSTRYRYTGAGDLAVLVDPAGNEWRYRYDLRRRPVEAVDPDKGRTRTTYDLLGRKTTSTDARGQVVATSYDALGRRTATHQDSPTGPKLSGWVYDTVAKGQLASATRYVGTDAYTSTVTGYDPGYRPTAVTLTVPAAQGALAGSYETTMTYRVDGSPASVGLPPLGDLTERETVVYTYDDLGALSTVAGTEKYVNKTVYSEFGEPAQYWFGEPENPQLWHSLYYGQATRRLDRSLVERETSGAAVDDTGYTYDPAGNITARDGSTAGSTRDLQCLRYDAFRQLTDAWTAGANCSGQPGSSIGGPAPYWSSYRYDSIGNRTREVRHGLGGAADTVHTSSYPTPGADAVRPHAATGVAVSGPAGARSYSYRHDAAGNTVRRQGADADQTIGWSPDGLMTSVTVGGTSTSRTYTPDAELLVSRDSTSATLYLPSGQVRLDTATGKLSGTRYYRHGKVDVASRTSAGVDFLVHDHHGTTDLAVDAGTLAATKRRFDPFGAPRGARPAGWPGDRGFVDGTTEGSTGLTRLGVRDYDPATGTFLSVDQVLDPANPMQLNAYGYGFNNPVTFSDPSGLAPCSGPDGIDCGHKVSKQGFGDQRDPANYQRWRSYRQRWRDNSKAAQTRAVERWWRQTGRDLRRGDVRCADGARQCPPAAGEPAKRAAREALRAAEEIRKIQEMGRPGNWSGALCVSGDVQAGVGRSHEMCLAVDGKGIGWTTGTKTYFGAGSAVSGNVGVKGANTDIPGLAGGETAVGGDVKLGNYEGGVEVAVSDDRTVSVGVSGGPSFGERGVSVYGGRGHSESGYYAQWNQGPTPVQSYLDYADCLDTGGAASCAVSVSGAGAGSD</sequence>
<accession>A0ABQ4E1H6</accession>
<dbReference type="NCBIfam" id="TIGR01643">
    <property type="entry name" value="YD_repeat_2x"/>
    <property type="match status" value="2"/>
</dbReference>
<dbReference type="EMBL" id="BONW01000016">
    <property type="protein sequence ID" value="GIG88574.1"/>
    <property type="molecule type" value="Genomic_DNA"/>
</dbReference>
<evidence type="ECO:0000256" key="4">
    <source>
        <dbReference type="SAM" id="MobiDB-lite"/>
    </source>
</evidence>
<dbReference type="InterPro" id="IPR003284">
    <property type="entry name" value="Sal_SpvB"/>
</dbReference>
<dbReference type="InterPro" id="IPR031325">
    <property type="entry name" value="RHS_repeat"/>
</dbReference>
<dbReference type="Gene3D" id="2.180.10.10">
    <property type="entry name" value="RHS repeat-associated core"/>
    <property type="match status" value="2"/>
</dbReference>
<keyword evidence="5" id="KW-0732">Signal</keyword>
<dbReference type="PANTHER" id="PTHR32305:SF17">
    <property type="entry name" value="TRNA NUCLEASE WAPA"/>
    <property type="match status" value="1"/>
</dbReference>
<evidence type="ECO:0000256" key="2">
    <source>
        <dbReference type="ARBA" id="ARBA00022525"/>
    </source>
</evidence>
<evidence type="ECO:0000256" key="1">
    <source>
        <dbReference type="ARBA" id="ARBA00004613"/>
    </source>
</evidence>
<dbReference type="InterPro" id="IPR001202">
    <property type="entry name" value="WW_dom"/>
</dbReference>
<dbReference type="InterPro" id="IPR050708">
    <property type="entry name" value="T6SS_VgrG/RHS"/>
</dbReference>
<dbReference type="Proteomes" id="UP000646749">
    <property type="component" value="Unassembled WGS sequence"/>
</dbReference>
<evidence type="ECO:0000313" key="8">
    <source>
        <dbReference type="Proteomes" id="UP000646749"/>
    </source>
</evidence>
<feature type="compositionally biased region" description="Basic and acidic residues" evidence="4">
    <location>
        <begin position="856"/>
        <end position="866"/>
    </location>
</feature>
<dbReference type="Pfam" id="PF03534">
    <property type="entry name" value="SpvB"/>
    <property type="match status" value="1"/>
</dbReference>
<dbReference type="InterPro" id="IPR006530">
    <property type="entry name" value="YD"/>
</dbReference>
<evidence type="ECO:0000313" key="7">
    <source>
        <dbReference type="EMBL" id="GIG88574.1"/>
    </source>
</evidence>
<reference evidence="7 8" key="1">
    <citation type="submission" date="2021-01" db="EMBL/GenBank/DDBJ databases">
        <title>Whole genome shotgun sequence of Plantactinospora endophytica NBRC 110450.</title>
        <authorList>
            <person name="Komaki H."/>
            <person name="Tamura T."/>
        </authorList>
    </citation>
    <scope>NUCLEOTIDE SEQUENCE [LARGE SCALE GENOMIC DNA]</scope>
    <source>
        <strain evidence="7 8">NBRC 110450</strain>
    </source>
</reference>
<dbReference type="NCBIfam" id="TIGR03696">
    <property type="entry name" value="Rhs_assc_core"/>
    <property type="match status" value="1"/>
</dbReference>
<evidence type="ECO:0000259" key="6">
    <source>
        <dbReference type="PROSITE" id="PS01159"/>
    </source>
</evidence>
<feature type="region of interest" description="Disordered" evidence="4">
    <location>
        <begin position="180"/>
        <end position="200"/>
    </location>
</feature>
<comment type="subcellular location">
    <subcellularLocation>
        <location evidence="1">Secreted</location>
    </subcellularLocation>
</comment>
<feature type="region of interest" description="Disordered" evidence="4">
    <location>
        <begin position="1701"/>
        <end position="1726"/>
    </location>
</feature>
<evidence type="ECO:0000256" key="5">
    <source>
        <dbReference type="SAM" id="SignalP"/>
    </source>
</evidence>
<gene>
    <name evidence="7" type="ORF">Pen02_35100</name>
</gene>
<comment type="caution">
    <text evidence="7">The sequence shown here is derived from an EMBL/GenBank/DDBJ whole genome shotgun (WGS) entry which is preliminary data.</text>
</comment>
<dbReference type="PROSITE" id="PS01159">
    <property type="entry name" value="WW_DOMAIN_1"/>
    <property type="match status" value="1"/>
</dbReference>
<feature type="domain" description="WW" evidence="6">
    <location>
        <begin position="375"/>
        <end position="400"/>
    </location>
</feature>
<dbReference type="Pfam" id="PF05593">
    <property type="entry name" value="RHS_repeat"/>
    <property type="match status" value="2"/>
</dbReference>
<dbReference type="InterPro" id="IPR022385">
    <property type="entry name" value="Rhs_assc_core"/>
</dbReference>
<proteinExistence type="predicted"/>
<keyword evidence="3" id="KW-0843">Virulence</keyword>
<organism evidence="7 8">
    <name type="scientific">Plantactinospora endophytica</name>
    <dbReference type="NCBI Taxonomy" id="673535"/>
    <lineage>
        <taxon>Bacteria</taxon>
        <taxon>Bacillati</taxon>
        <taxon>Actinomycetota</taxon>
        <taxon>Actinomycetes</taxon>
        <taxon>Micromonosporales</taxon>
        <taxon>Micromonosporaceae</taxon>
        <taxon>Plantactinospora</taxon>
    </lineage>
</organism>